<dbReference type="InterPro" id="IPR011989">
    <property type="entry name" value="ARM-like"/>
</dbReference>
<dbReference type="EMBL" id="ATCN01000334">
    <property type="protein sequence ID" value="EPR79231.1"/>
    <property type="molecule type" value="Genomic_DNA"/>
</dbReference>
<dbReference type="HOGENOM" id="CLU_039962_2_2_1"/>
<dbReference type="OrthoDB" id="1183224at2759"/>
<comment type="caution">
    <text evidence="2">The sequence shown here is derived from an EMBL/GenBank/DDBJ whole genome shotgun (WGS) entry which is preliminary data.</text>
</comment>
<dbReference type="GO" id="GO:0030014">
    <property type="term" value="C:CCR4-NOT complex"/>
    <property type="evidence" value="ECO:0007669"/>
    <property type="project" value="InterPro"/>
</dbReference>
<dbReference type="Gene3D" id="1.25.10.10">
    <property type="entry name" value="Leucine-rich Repeat Variant"/>
    <property type="match status" value="1"/>
</dbReference>
<dbReference type="InParanoid" id="S7W8Q8"/>
<name>S7W8Q8_SPRLO</name>
<dbReference type="OMA" id="EKVYTWI"/>
<sequence>MNNFEQLCENFIINRERFQYLEEISKLLLTDPERAQDIWCYGTMPLVLLDEVVKSYLVFDYKEIPEEEYNKAVMVLNVLQTLVEDRLVRREFIFTDFPIFILPFLNSRKFTRELESSRLAALGVIGTLVKDGDVDIINYLKDTDIVPLTLKTMDSGSEISKAISGYIFLKILQTRDGLESLTARFEKFMLICDVINSMITNAIKKSSKRILTPALQCLRKILDIKQVKRALKSEIPPFLKDLQIKELLRNDANMLSVYDEIIDILNN</sequence>
<dbReference type="PANTHER" id="PTHR12262">
    <property type="entry name" value="CCR4-NOT TRANSCRIPTION COMPLEX SUBUNIT 9"/>
    <property type="match status" value="1"/>
</dbReference>
<dbReference type="STRING" id="1358809.S7W8Q8"/>
<dbReference type="Pfam" id="PF04078">
    <property type="entry name" value="Rcd1"/>
    <property type="match status" value="1"/>
</dbReference>
<evidence type="ECO:0000313" key="2">
    <source>
        <dbReference type="EMBL" id="EPR79231.1"/>
    </source>
</evidence>
<keyword evidence="3" id="KW-1185">Reference proteome</keyword>
<reference evidence="3" key="1">
    <citation type="journal article" date="2013" name="PLoS Genet.">
        <title>The genome of Spraguea lophii and the basis of host-microsporidian interactions.</title>
        <authorList>
            <person name="Campbell S.E."/>
            <person name="Williams T.A."/>
            <person name="Yousuf A."/>
            <person name="Soanes D.M."/>
            <person name="Paszkiewicz K.H."/>
            <person name="Williams B.A.P."/>
        </authorList>
    </citation>
    <scope>NUCLEOTIDE SEQUENCE [LARGE SCALE GENOMIC DNA]</scope>
    <source>
        <strain evidence="3">42_110</strain>
    </source>
</reference>
<gene>
    <name evidence="2" type="ORF">SLOPH_195</name>
</gene>
<evidence type="ECO:0000313" key="3">
    <source>
        <dbReference type="Proteomes" id="UP000014978"/>
    </source>
</evidence>
<evidence type="ECO:0000256" key="1">
    <source>
        <dbReference type="ARBA" id="ARBA00006385"/>
    </source>
</evidence>
<dbReference type="GO" id="GO:0006402">
    <property type="term" value="P:mRNA catabolic process"/>
    <property type="evidence" value="ECO:0007669"/>
    <property type="project" value="InterPro"/>
</dbReference>
<organism evidence="2 3">
    <name type="scientific">Spraguea lophii (strain 42_110)</name>
    <name type="common">Microsporidian parasite</name>
    <dbReference type="NCBI Taxonomy" id="1358809"/>
    <lineage>
        <taxon>Eukaryota</taxon>
        <taxon>Fungi</taxon>
        <taxon>Fungi incertae sedis</taxon>
        <taxon>Microsporidia</taxon>
        <taxon>Spragueidae</taxon>
        <taxon>Spraguea</taxon>
    </lineage>
</organism>
<dbReference type="InterPro" id="IPR007216">
    <property type="entry name" value="CNOT9"/>
</dbReference>
<dbReference type="AlphaFoldDB" id="S7W8Q8"/>
<protein>
    <submittedName>
        <fullName evidence="2">Cell differentiation protein Rcd1</fullName>
    </submittedName>
</protein>
<dbReference type="InterPro" id="IPR016024">
    <property type="entry name" value="ARM-type_fold"/>
</dbReference>
<accession>S7W8Q8</accession>
<dbReference type="FunCoup" id="S7W8Q8">
    <property type="interactions" value="162"/>
</dbReference>
<dbReference type="SUPFAM" id="SSF48371">
    <property type="entry name" value="ARM repeat"/>
    <property type="match status" value="1"/>
</dbReference>
<proteinExistence type="inferred from homology"/>
<dbReference type="Proteomes" id="UP000014978">
    <property type="component" value="Unassembled WGS sequence"/>
</dbReference>
<comment type="similarity">
    <text evidence="1">Belongs to the CNOT9 family.</text>
</comment>
<dbReference type="VEuPathDB" id="MicrosporidiaDB:SLOPH_195"/>